<comment type="caution">
    <text evidence="1">The sequence shown here is derived from an EMBL/GenBank/DDBJ whole genome shotgun (WGS) entry which is preliminary data.</text>
</comment>
<sequence length="98" mass="11142">MIELRNIPIQQSENKLTLRKIVITVGDLLAQPISEYDVRDVLVIRTKPINKDQNTSSILVEFTTVSIKDNLIKNTRDYNKQHTVNKINTSNLKVPGPS</sequence>
<protein>
    <submittedName>
        <fullName evidence="1">Uncharacterized protein</fullName>
    </submittedName>
</protein>
<keyword evidence="2" id="KW-1185">Reference proteome</keyword>
<dbReference type="AlphaFoldDB" id="A0A8S0ZB50"/>
<evidence type="ECO:0000313" key="1">
    <source>
        <dbReference type="EMBL" id="CAB3229940.1"/>
    </source>
</evidence>
<dbReference type="EMBL" id="CADEBC010000426">
    <property type="protein sequence ID" value="CAB3229940.1"/>
    <property type="molecule type" value="Genomic_DNA"/>
</dbReference>
<evidence type="ECO:0000313" key="2">
    <source>
        <dbReference type="Proteomes" id="UP000494106"/>
    </source>
</evidence>
<dbReference type="OrthoDB" id="7474654at2759"/>
<accession>A0A8S0ZB50</accession>
<reference evidence="1 2" key="1">
    <citation type="submission" date="2020-04" db="EMBL/GenBank/DDBJ databases">
        <authorList>
            <person name="Wallbank WR R."/>
            <person name="Pardo Diaz C."/>
            <person name="Kozak K."/>
            <person name="Martin S."/>
            <person name="Jiggins C."/>
            <person name="Moest M."/>
            <person name="Warren A I."/>
            <person name="Byers J.R.P. K."/>
            <person name="Montejo-Kovacevich G."/>
            <person name="Yen C E."/>
        </authorList>
    </citation>
    <scope>NUCLEOTIDE SEQUENCE [LARGE SCALE GENOMIC DNA]</scope>
</reference>
<proteinExistence type="predicted"/>
<dbReference type="Proteomes" id="UP000494106">
    <property type="component" value="Unassembled WGS sequence"/>
</dbReference>
<organism evidence="1 2">
    <name type="scientific">Arctia plantaginis</name>
    <name type="common">Wood tiger moth</name>
    <name type="synonym">Phalaena plantaginis</name>
    <dbReference type="NCBI Taxonomy" id="874455"/>
    <lineage>
        <taxon>Eukaryota</taxon>
        <taxon>Metazoa</taxon>
        <taxon>Ecdysozoa</taxon>
        <taxon>Arthropoda</taxon>
        <taxon>Hexapoda</taxon>
        <taxon>Insecta</taxon>
        <taxon>Pterygota</taxon>
        <taxon>Neoptera</taxon>
        <taxon>Endopterygota</taxon>
        <taxon>Lepidoptera</taxon>
        <taxon>Glossata</taxon>
        <taxon>Ditrysia</taxon>
        <taxon>Noctuoidea</taxon>
        <taxon>Erebidae</taxon>
        <taxon>Arctiinae</taxon>
        <taxon>Arctia</taxon>
    </lineage>
</organism>
<gene>
    <name evidence="1" type="ORF">APLA_LOCUS4017</name>
</gene>
<name>A0A8S0ZB50_ARCPL</name>